<gene>
    <name evidence="1" type="ORF">M0R45_001689</name>
</gene>
<dbReference type="AlphaFoldDB" id="A0AAW1VME2"/>
<reference evidence="1 2" key="1">
    <citation type="journal article" date="2023" name="G3 (Bethesda)">
        <title>A chromosome-length genome assembly and annotation of blackberry (Rubus argutus, cv. 'Hillquist').</title>
        <authorList>
            <person name="Bruna T."/>
            <person name="Aryal R."/>
            <person name="Dudchenko O."/>
            <person name="Sargent D.J."/>
            <person name="Mead D."/>
            <person name="Buti M."/>
            <person name="Cavallini A."/>
            <person name="Hytonen T."/>
            <person name="Andres J."/>
            <person name="Pham M."/>
            <person name="Weisz D."/>
            <person name="Mascagni F."/>
            <person name="Usai G."/>
            <person name="Natali L."/>
            <person name="Bassil N."/>
            <person name="Fernandez G.E."/>
            <person name="Lomsadze A."/>
            <person name="Armour M."/>
            <person name="Olukolu B."/>
            <person name="Poorten T."/>
            <person name="Britton C."/>
            <person name="Davik J."/>
            <person name="Ashrafi H."/>
            <person name="Aiden E.L."/>
            <person name="Borodovsky M."/>
            <person name="Worthington M."/>
        </authorList>
    </citation>
    <scope>NUCLEOTIDE SEQUENCE [LARGE SCALE GENOMIC DNA]</scope>
    <source>
        <strain evidence="1">PI 553951</strain>
    </source>
</reference>
<dbReference type="EMBL" id="JBEDUW010000258">
    <property type="protein sequence ID" value="KAK9902450.1"/>
    <property type="molecule type" value="Genomic_DNA"/>
</dbReference>
<keyword evidence="2" id="KW-1185">Reference proteome</keyword>
<accession>A0AAW1VME2</accession>
<organism evidence="1 2">
    <name type="scientific">Rubus argutus</name>
    <name type="common">Southern blackberry</name>
    <dbReference type="NCBI Taxonomy" id="59490"/>
    <lineage>
        <taxon>Eukaryota</taxon>
        <taxon>Viridiplantae</taxon>
        <taxon>Streptophyta</taxon>
        <taxon>Embryophyta</taxon>
        <taxon>Tracheophyta</taxon>
        <taxon>Spermatophyta</taxon>
        <taxon>Magnoliopsida</taxon>
        <taxon>eudicotyledons</taxon>
        <taxon>Gunneridae</taxon>
        <taxon>Pentapetalae</taxon>
        <taxon>rosids</taxon>
        <taxon>fabids</taxon>
        <taxon>Rosales</taxon>
        <taxon>Rosaceae</taxon>
        <taxon>Rosoideae</taxon>
        <taxon>Rosoideae incertae sedis</taxon>
        <taxon>Rubus</taxon>
    </lineage>
</organism>
<sequence length="148" mass="16163">MRSGFRRARVTVAEKRHGIKTTVKAMAWAMCGAGEEEMNAGGDIKAARAWFGLDSLLGIDSSSKDGGELGDGEEAAAWKEEGAVAWIGQSSEGGAVGELEFCSRGEIMVDGNFGQRSGWQWVLWSWVMGEEVVARLSCRFVSFDWWYG</sequence>
<proteinExistence type="predicted"/>
<dbReference type="Proteomes" id="UP001457282">
    <property type="component" value="Unassembled WGS sequence"/>
</dbReference>
<name>A0AAW1VME2_RUBAR</name>
<comment type="caution">
    <text evidence="1">The sequence shown here is derived from an EMBL/GenBank/DDBJ whole genome shotgun (WGS) entry which is preliminary data.</text>
</comment>
<evidence type="ECO:0000313" key="2">
    <source>
        <dbReference type="Proteomes" id="UP001457282"/>
    </source>
</evidence>
<evidence type="ECO:0000313" key="1">
    <source>
        <dbReference type="EMBL" id="KAK9902450.1"/>
    </source>
</evidence>
<protein>
    <submittedName>
        <fullName evidence="1">Uncharacterized protein</fullName>
    </submittedName>
</protein>